<dbReference type="GO" id="GO:0043022">
    <property type="term" value="F:ribosome binding"/>
    <property type="evidence" value="ECO:0007669"/>
    <property type="project" value="InterPro"/>
</dbReference>
<proteinExistence type="inferred from homology"/>
<evidence type="ECO:0000256" key="4">
    <source>
        <dbReference type="HAMAP-Rule" id="MF_03010"/>
    </source>
</evidence>
<dbReference type="SUPFAM" id="SSF48371">
    <property type="entry name" value="ARM repeat"/>
    <property type="match status" value="1"/>
</dbReference>
<name>A0AAW1QP90_9CHLO</name>
<dbReference type="GO" id="GO:0006446">
    <property type="term" value="P:regulation of translational initiation"/>
    <property type="evidence" value="ECO:0007669"/>
    <property type="project" value="InterPro"/>
</dbReference>
<comment type="similarity">
    <text evidence="4">Belongs to the eIF-3 subunit K family.</text>
</comment>
<comment type="caution">
    <text evidence="6">The sequence shown here is derived from an EMBL/GenBank/DDBJ whole genome shotgun (WGS) entry which is preliminary data.</text>
</comment>
<dbReference type="InterPro" id="IPR016020">
    <property type="entry name" value="Transl_init_fac_sub12_N_euk"/>
</dbReference>
<dbReference type="Pfam" id="PF10075">
    <property type="entry name" value="CSN8_PSD8_EIF3K"/>
    <property type="match status" value="1"/>
</dbReference>
<dbReference type="SUPFAM" id="SSF46785">
    <property type="entry name" value="Winged helix' DNA-binding domain"/>
    <property type="match status" value="1"/>
</dbReference>
<dbReference type="GO" id="GO:0005852">
    <property type="term" value="C:eukaryotic translation initiation factor 3 complex"/>
    <property type="evidence" value="ECO:0007669"/>
    <property type="project" value="UniProtKB-UniRule"/>
</dbReference>
<keyword evidence="1 4" id="KW-0963">Cytoplasm</keyword>
<dbReference type="HAMAP" id="MF_03010">
    <property type="entry name" value="eIF3k"/>
    <property type="match status" value="1"/>
</dbReference>
<dbReference type="InterPro" id="IPR036390">
    <property type="entry name" value="WH_DNA-bd_sf"/>
</dbReference>
<feature type="domain" description="PCI" evidence="5">
    <location>
        <begin position="29"/>
        <end position="187"/>
    </location>
</feature>
<accession>A0AAW1QP90</accession>
<dbReference type="PANTHER" id="PTHR13022">
    <property type="entry name" value="EUKARYOTIC TRANSLATION INITIATION FACTOR 3 SUBUNIT 11"/>
    <property type="match status" value="1"/>
</dbReference>
<evidence type="ECO:0000313" key="7">
    <source>
        <dbReference type="Proteomes" id="UP001489004"/>
    </source>
</evidence>
<comment type="function">
    <text evidence="4">Component of the eukaryotic translation initiation factor 3 (eIF-3) complex, which is involved in protein synthesis of a specialized repertoire of mRNAs and, together with other initiation factors, stimulates binding of mRNA and methionyl-tRNAi to the 40S ribosome. The eIF-3 complex specifically targets and initiates translation of a subset of mRNAs involved in cell proliferation.</text>
</comment>
<dbReference type="GO" id="GO:0003743">
    <property type="term" value="F:translation initiation factor activity"/>
    <property type="evidence" value="ECO:0007669"/>
    <property type="project" value="UniProtKB-UniRule"/>
</dbReference>
<dbReference type="InterPro" id="IPR016024">
    <property type="entry name" value="ARM-type_fold"/>
</dbReference>
<sequence>MVVGADAYDHRKLPELERKVADQVNTGTYDLDANLALLRLYNVQPERIDLRLVASILIKAMMQLPKPDFALALHMIPERLQEEQPVAALIALTQHLEGARFQKYWEAVDACRDIVKAVPGYYEAVRAYILQAIQSTCQKVTRATLAQSLRADGETLDKLIQDKVASEGWSVNKTPGGGAIISLPKNDMNTIRPPQSAQGMRLNTMLPMLVPAAQ</sequence>
<dbReference type="Gene3D" id="1.25.40.250">
    <property type="entry name" value="ARM repeat, domain 1"/>
    <property type="match status" value="1"/>
</dbReference>
<dbReference type="GO" id="GO:0003723">
    <property type="term" value="F:RNA binding"/>
    <property type="evidence" value="ECO:0007669"/>
    <property type="project" value="UniProtKB-UniRule"/>
</dbReference>
<dbReference type="PROSITE" id="PS50250">
    <property type="entry name" value="PCI"/>
    <property type="match status" value="1"/>
</dbReference>
<dbReference type="InterPro" id="IPR009374">
    <property type="entry name" value="eIF3k"/>
</dbReference>
<dbReference type="GO" id="GO:0001732">
    <property type="term" value="P:formation of cytoplasmic translation initiation complex"/>
    <property type="evidence" value="ECO:0007669"/>
    <property type="project" value="UniProtKB-UniRule"/>
</dbReference>
<dbReference type="InterPro" id="IPR033464">
    <property type="entry name" value="CSN8_PSD8_EIF3K"/>
</dbReference>
<organism evidence="6 7">
    <name type="scientific">[Myrmecia] bisecta</name>
    <dbReference type="NCBI Taxonomy" id="41462"/>
    <lineage>
        <taxon>Eukaryota</taxon>
        <taxon>Viridiplantae</taxon>
        <taxon>Chlorophyta</taxon>
        <taxon>core chlorophytes</taxon>
        <taxon>Trebouxiophyceae</taxon>
        <taxon>Trebouxiales</taxon>
        <taxon>Trebouxiaceae</taxon>
        <taxon>Myrmecia</taxon>
    </lineage>
</organism>
<protein>
    <recommendedName>
        <fullName evidence="4">Eukaryotic translation initiation factor 3 subunit K</fullName>
        <shortName evidence="4">eIF3k</shortName>
    </recommendedName>
    <alternativeName>
        <fullName evidence="4">eIF-3 p25</fullName>
    </alternativeName>
</protein>
<reference evidence="6 7" key="1">
    <citation type="journal article" date="2024" name="Nat. Commun.">
        <title>Phylogenomics reveals the evolutionary origins of lichenization in chlorophyte algae.</title>
        <authorList>
            <person name="Puginier C."/>
            <person name="Libourel C."/>
            <person name="Otte J."/>
            <person name="Skaloud P."/>
            <person name="Haon M."/>
            <person name="Grisel S."/>
            <person name="Petersen M."/>
            <person name="Berrin J.G."/>
            <person name="Delaux P.M."/>
            <person name="Dal Grande F."/>
            <person name="Keller J."/>
        </authorList>
    </citation>
    <scope>NUCLEOTIDE SEQUENCE [LARGE SCALE GENOMIC DNA]</scope>
    <source>
        <strain evidence="6 7">SAG 2043</strain>
    </source>
</reference>
<dbReference type="EMBL" id="JALJOR010000002">
    <property type="protein sequence ID" value="KAK9823253.1"/>
    <property type="molecule type" value="Genomic_DNA"/>
</dbReference>
<comment type="subunit">
    <text evidence="4">Component of the eukaryotic translation initiation factor 3 (eIF-3) complex.</text>
</comment>
<dbReference type="Gene3D" id="1.10.10.10">
    <property type="entry name" value="Winged helix-like DNA-binding domain superfamily/Winged helix DNA-binding domain"/>
    <property type="match status" value="1"/>
</dbReference>
<evidence type="ECO:0000256" key="2">
    <source>
        <dbReference type="ARBA" id="ARBA00022540"/>
    </source>
</evidence>
<evidence type="ECO:0000256" key="3">
    <source>
        <dbReference type="ARBA" id="ARBA00022917"/>
    </source>
</evidence>
<keyword evidence="3 4" id="KW-0648">Protein biosynthesis</keyword>
<evidence type="ECO:0000313" key="6">
    <source>
        <dbReference type="EMBL" id="KAK9823253.1"/>
    </source>
</evidence>
<keyword evidence="2 4" id="KW-0396">Initiation factor</keyword>
<evidence type="ECO:0000256" key="1">
    <source>
        <dbReference type="ARBA" id="ARBA00022490"/>
    </source>
</evidence>
<evidence type="ECO:0000259" key="5">
    <source>
        <dbReference type="PROSITE" id="PS50250"/>
    </source>
</evidence>
<dbReference type="PANTHER" id="PTHR13022:SF0">
    <property type="entry name" value="EUKARYOTIC TRANSLATION INITIATION FACTOR 3 SUBUNIT K"/>
    <property type="match status" value="1"/>
</dbReference>
<keyword evidence="7" id="KW-1185">Reference proteome</keyword>
<dbReference type="GO" id="GO:0016282">
    <property type="term" value="C:eukaryotic 43S preinitiation complex"/>
    <property type="evidence" value="ECO:0007669"/>
    <property type="project" value="UniProtKB-UniRule"/>
</dbReference>
<dbReference type="Proteomes" id="UP001489004">
    <property type="component" value="Unassembled WGS sequence"/>
</dbReference>
<dbReference type="AlphaFoldDB" id="A0AAW1QP90"/>
<dbReference type="InterPro" id="IPR036388">
    <property type="entry name" value="WH-like_DNA-bd_sf"/>
</dbReference>
<dbReference type="GO" id="GO:0033290">
    <property type="term" value="C:eukaryotic 48S preinitiation complex"/>
    <property type="evidence" value="ECO:0007669"/>
    <property type="project" value="UniProtKB-UniRule"/>
</dbReference>
<comment type="subcellular location">
    <subcellularLocation>
        <location evidence="4">Cytoplasm</location>
    </subcellularLocation>
</comment>
<gene>
    <name evidence="6" type="ORF">WJX72_001358</name>
</gene>
<dbReference type="InterPro" id="IPR000717">
    <property type="entry name" value="PCI_dom"/>
</dbReference>